<dbReference type="Proteomes" id="UP001177003">
    <property type="component" value="Chromosome 3"/>
</dbReference>
<accession>A0AA35YI62</accession>
<dbReference type="InterPro" id="IPR004312">
    <property type="entry name" value="ATHILA_Orf1_C"/>
</dbReference>
<organism evidence="2 3">
    <name type="scientific">Lactuca saligna</name>
    <name type="common">Willowleaf lettuce</name>
    <dbReference type="NCBI Taxonomy" id="75948"/>
    <lineage>
        <taxon>Eukaryota</taxon>
        <taxon>Viridiplantae</taxon>
        <taxon>Streptophyta</taxon>
        <taxon>Embryophyta</taxon>
        <taxon>Tracheophyta</taxon>
        <taxon>Spermatophyta</taxon>
        <taxon>Magnoliopsida</taxon>
        <taxon>eudicotyledons</taxon>
        <taxon>Gunneridae</taxon>
        <taxon>Pentapetalae</taxon>
        <taxon>asterids</taxon>
        <taxon>campanulids</taxon>
        <taxon>Asterales</taxon>
        <taxon>Asteraceae</taxon>
        <taxon>Cichorioideae</taxon>
        <taxon>Cichorieae</taxon>
        <taxon>Lactucinae</taxon>
        <taxon>Lactuca</taxon>
    </lineage>
</organism>
<evidence type="ECO:0000259" key="1">
    <source>
        <dbReference type="Pfam" id="PF03078"/>
    </source>
</evidence>
<evidence type="ECO:0000313" key="3">
    <source>
        <dbReference type="Proteomes" id="UP001177003"/>
    </source>
</evidence>
<dbReference type="EMBL" id="OX465079">
    <property type="protein sequence ID" value="CAI9274367.1"/>
    <property type="molecule type" value="Genomic_DNA"/>
</dbReference>
<keyword evidence="3" id="KW-1185">Reference proteome</keyword>
<sequence length="262" mass="30462">MFFNIGWHDYLAPSVLTYKQPTVELLSTYARDDTKGVLTFRLQGRQHRLTYDTLNTIMGTYDSHNTDIYSYQWTQFKSFPKVEFWTQITSLPNFNPSRQKYPYIIHPCWRIAHQILSTSIFGRHEPGQINIVELYFLDCMTSRRWSCPTFTTFFLDKYDNIRMNSTGDICIGGPITLIGLGAGLQFPESEYVPVDDPPLYLLDCLALTRMELLLLTNSHHYSWLIHAKESIYILPNTSISAFTTSDPETWFLPEALHDDDDD</sequence>
<dbReference type="Pfam" id="PF03078">
    <property type="entry name" value="ATHILA"/>
    <property type="match status" value="1"/>
</dbReference>
<gene>
    <name evidence="2" type="ORF">LSALG_LOCUS14450</name>
</gene>
<dbReference type="AlphaFoldDB" id="A0AA35YI62"/>
<feature type="domain" description="Arabidopsis retrotransposon Orf1 C-terminal" evidence="1">
    <location>
        <begin position="10"/>
        <end position="138"/>
    </location>
</feature>
<proteinExistence type="predicted"/>
<name>A0AA35YI62_LACSI</name>
<protein>
    <recommendedName>
        <fullName evidence="1">Arabidopsis retrotransposon Orf1 C-terminal domain-containing protein</fullName>
    </recommendedName>
</protein>
<evidence type="ECO:0000313" key="2">
    <source>
        <dbReference type="EMBL" id="CAI9274367.1"/>
    </source>
</evidence>
<reference evidence="2" key="1">
    <citation type="submission" date="2023-04" db="EMBL/GenBank/DDBJ databases">
        <authorList>
            <person name="Vijverberg K."/>
            <person name="Xiong W."/>
            <person name="Schranz E."/>
        </authorList>
    </citation>
    <scope>NUCLEOTIDE SEQUENCE</scope>
</reference>